<dbReference type="PANTHER" id="PTHR30353">
    <property type="entry name" value="INNER MEMBRANE PROTEIN DEDA-RELATED"/>
    <property type="match status" value="1"/>
</dbReference>
<reference evidence="9 10" key="1">
    <citation type="journal article" date="2016" name="Nat. Commun.">
        <title>Thousands of microbial genomes shed light on interconnected biogeochemical processes in an aquifer system.</title>
        <authorList>
            <person name="Anantharaman K."/>
            <person name="Brown C.T."/>
            <person name="Hug L.A."/>
            <person name="Sharon I."/>
            <person name="Castelle C.J."/>
            <person name="Probst A.J."/>
            <person name="Thomas B.C."/>
            <person name="Singh A."/>
            <person name="Wilkins M.J."/>
            <person name="Karaoz U."/>
            <person name="Brodie E.L."/>
            <person name="Williams K.H."/>
            <person name="Hubbard S.S."/>
            <person name="Banfield J.F."/>
        </authorList>
    </citation>
    <scope>NUCLEOTIDE SEQUENCE [LARGE SCALE GENOMIC DNA]</scope>
</reference>
<comment type="subcellular location">
    <subcellularLocation>
        <location evidence="1 7">Cell membrane</location>
        <topology evidence="1 7">Multi-pass membrane protein</topology>
    </subcellularLocation>
</comment>
<organism evidence="9 10">
    <name type="scientific">Candidatus Kaiserbacteria bacterium RIFCSPHIGHO2_01_FULL_54_36b</name>
    <dbReference type="NCBI Taxonomy" id="1798483"/>
    <lineage>
        <taxon>Bacteria</taxon>
        <taxon>Candidatus Kaiseribacteriota</taxon>
    </lineage>
</organism>
<dbReference type="Proteomes" id="UP000176445">
    <property type="component" value="Unassembled WGS sequence"/>
</dbReference>
<evidence type="ECO:0000256" key="2">
    <source>
        <dbReference type="ARBA" id="ARBA00010792"/>
    </source>
</evidence>
<feature type="transmembrane region" description="Helical" evidence="7">
    <location>
        <begin position="171"/>
        <end position="188"/>
    </location>
</feature>
<evidence type="ECO:0000256" key="3">
    <source>
        <dbReference type="ARBA" id="ARBA00022475"/>
    </source>
</evidence>
<comment type="caution">
    <text evidence="9">The sequence shown here is derived from an EMBL/GenBank/DDBJ whole genome shotgun (WGS) entry which is preliminary data.</text>
</comment>
<dbReference type="EMBL" id="MFKW01000029">
    <property type="protein sequence ID" value="OGG51379.1"/>
    <property type="molecule type" value="Genomic_DNA"/>
</dbReference>
<comment type="similarity">
    <text evidence="2 7">Belongs to the DedA family.</text>
</comment>
<evidence type="ECO:0000256" key="1">
    <source>
        <dbReference type="ARBA" id="ARBA00004651"/>
    </source>
</evidence>
<evidence type="ECO:0000256" key="5">
    <source>
        <dbReference type="ARBA" id="ARBA00022989"/>
    </source>
</evidence>
<evidence type="ECO:0000313" key="10">
    <source>
        <dbReference type="Proteomes" id="UP000176445"/>
    </source>
</evidence>
<evidence type="ECO:0000259" key="8">
    <source>
        <dbReference type="Pfam" id="PF09335"/>
    </source>
</evidence>
<dbReference type="PANTHER" id="PTHR30353:SF0">
    <property type="entry name" value="TRANSMEMBRANE PROTEIN"/>
    <property type="match status" value="1"/>
</dbReference>
<keyword evidence="6 7" id="KW-0472">Membrane</keyword>
<feature type="domain" description="VTT" evidence="8">
    <location>
        <begin position="34"/>
        <end position="158"/>
    </location>
</feature>
<evidence type="ECO:0000313" key="9">
    <source>
        <dbReference type="EMBL" id="OGG51379.1"/>
    </source>
</evidence>
<accession>A0A1F6CQC2</accession>
<dbReference type="InterPro" id="IPR032816">
    <property type="entry name" value="VTT_dom"/>
</dbReference>
<feature type="transmembrane region" description="Helical" evidence="7">
    <location>
        <begin position="46"/>
        <end position="67"/>
    </location>
</feature>
<protein>
    <recommendedName>
        <fullName evidence="8">VTT domain-containing protein</fullName>
    </recommendedName>
</protein>
<keyword evidence="3 7" id="KW-1003">Cell membrane</keyword>
<feature type="transmembrane region" description="Helical" evidence="7">
    <location>
        <begin position="139"/>
        <end position="159"/>
    </location>
</feature>
<dbReference type="Pfam" id="PF09335">
    <property type="entry name" value="VTT_dom"/>
    <property type="match status" value="1"/>
</dbReference>
<evidence type="ECO:0000256" key="7">
    <source>
        <dbReference type="RuleBase" id="RU367016"/>
    </source>
</evidence>
<proteinExistence type="inferred from homology"/>
<sequence length="202" mass="22600">MSDFSLTALIQLVGYPGLFTAVFLESGVFFGFFLPGASMLFTAGLLASQGIFNVWILIPLLTLAAILGDNAGYWFGAKVGYRLFLRPDSRFFRHEHLKRAKDFYDRHGFLAIVLARFVPIIRTFAPIVAGVVRMQYKAFVIYNIAGALLWASGVTFLGFYLGEKIPGVEKYLTPIILVIIFVTCIPLVREYFRQKKAPSPSV</sequence>
<dbReference type="InterPro" id="IPR032818">
    <property type="entry name" value="DedA-like"/>
</dbReference>
<feature type="transmembrane region" description="Helical" evidence="7">
    <location>
        <begin position="109"/>
        <end position="132"/>
    </location>
</feature>
<evidence type="ECO:0000256" key="6">
    <source>
        <dbReference type="ARBA" id="ARBA00023136"/>
    </source>
</evidence>
<evidence type="ECO:0000256" key="4">
    <source>
        <dbReference type="ARBA" id="ARBA00022692"/>
    </source>
</evidence>
<keyword evidence="5 7" id="KW-1133">Transmembrane helix</keyword>
<name>A0A1F6CQC2_9BACT</name>
<feature type="transmembrane region" description="Helical" evidence="7">
    <location>
        <begin position="12"/>
        <end position="34"/>
    </location>
</feature>
<keyword evidence="4 7" id="KW-0812">Transmembrane</keyword>
<dbReference type="AlphaFoldDB" id="A0A1F6CQC2"/>
<gene>
    <name evidence="9" type="ORF">A2704_03355</name>
</gene>
<dbReference type="GO" id="GO:0005886">
    <property type="term" value="C:plasma membrane"/>
    <property type="evidence" value="ECO:0007669"/>
    <property type="project" value="UniProtKB-SubCell"/>
</dbReference>